<evidence type="ECO:0000313" key="3">
    <source>
        <dbReference type="Proteomes" id="UP000824223"/>
    </source>
</evidence>
<protein>
    <submittedName>
        <fullName evidence="2">Uncharacterized protein</fullName>
    </submittedName>
</protein>
<reference evidence="2" key="2">
    <citation type="submission" date="2021-04" db="EMBL/GenBank/DDBJ databases">
        <authorList>
            <person name="Gilroy R."/>
        </authorList>
    </citation>
    <scope>NUCLEOTIDE SEQUENCE</scope>
    <source>
        <strain evidence="2">ChiSjej2B20-11307</strain>
    </source>
</reference>
<reference evidence="2" key="1">
    <citation type="journal article" date="2021" name="PeerJ">
        <title>Extensive microbial diversity within the chicken gut microbiome revealed by metagenomics and culture.</title>
        <authorList>
            <person name="Gilroy R."/>
            <person name="Ravi A."/>
            <person name="Getino M."/>
            <person name="Pursley I."/>
            <person name="Horton D.L."/>
            <person name="Alikhan N.F."/>
            <person name="Baker D."/>
            <person name="Gharbi K."/>
            <person name="Hall N."/>
            <person name="Watson M."/>
            <person name="Adriaenssens E.M."/>
            <person name="Foster-Nyarko E."/>
            <person name="Jarju S."/>
            <person name="Secka A."/>
            <person name="Antonio M."/>
            <person name="Oren A."/>
            <person name="Chaudhuri R.R."/>
            <person name="La Ragione R."/>
            <person name="Hildebrand F."/>
            <person name="Pallen M.J."/>
        </authorList>
    </citation>
    <scope>NUCLEOTIDE SEQUENCE</scope>
    <source>
        <strain evidence="2">ChiSjej2B20-11307</strain>
    </source>
</reference>
<evidence type="ECO:0000313" key="2">
    <source>
        <dbReference type="EMBL" id="HJA06959.1"/>
    </source>
</evidence>
<name>A0A9D2KIM7_9FIRM</name>
<organism evidence="2 3">
    <name type="scientific">Candidatus Mediterraneibacter pullicola</name>
    <dbReference type="NCBI Taxonomy" id="2838682"/>
    <lineage>
        <taxon>Bacteria</taxon>
        <taxon>Bacillati</taxon>
        <taxon>Bacillota</taxon>
        <taxon>Clostridia</taxon>
        <taxon>Lachnospirales</taxon>
        <taxon>Lachnospiraceae</taxon>
        <taxon>Mediterraneibacter</taxon>
    </lineage>
</organism>
<gene>
    <name evidence="2" type="ORF">H9798_07460</name>
</gene>
<keyword evidence="1" id="KW-0175">Coiled coil</keyword>
<evidence type="ECO:0000256" key="1">
    <source>
        <dbReference type="SAM" id="Coils"/>
    </source>
</evidence>
<dbReference type="AlphaFoldDB" id="A0A9D2KIM7"/>
<dbReference type="Proteomes" id="UP000824223">
    <property type="component" value="Unassembled WGS sequence"/>
</dbReference>
<dbReference type="EMBL" id="DXAK01000040">
    <property type="protein sequence ID" value="HJA06959.1"/>
    <property type="molecule type" value="Genomic_DNA"/>
</dbReference>
<proteinExistence type="predicted"/>
<comment type="caution">
    <text evidence="2">The sequence shown here is derived from an EMBL/GenBank/DDBJ whole genome shotgun (WGS) entry which is preliminary data.</text>
</comment>
<sequence>MRKRRKQVLLIALLVLLIGGAAGAIYIFPIGQSEEGESKTFTSREGKKSDVVESSSDIPIKTEYTEEEKARVEDQIGVTVTETGTMEIDVGAILSEEASVKIKREEAENMVLEQLGAEAQIETTGLREYEGVKYWAVRASKGGEVCQIWLNADNGEEFINQTE</sequence>
<accession>A0A9D2KIM7</accession>
<feature type="coiled-coil region" evidence="1">
    <location>
        <begin position="95"/>
        <end position="122"/>
    </location>
</feature>